<name>A0A0B6Y442_9EUPU</name>
<dbReference type="GO" id="GO:0060271">
    <property type="term" value="P:cilium assembly"/>
    <property type="evidence" value="ECO:0007669"/>
    <property type="project" value="TreeGrafter"/>
</dbReference>
<dbReference type="PANTHER" id="PTHR45912">
    <property type="entry name" value="CILIA- AND FLAGELLA-ASSOCIATED PROTEIN 47"/>
    <property type="match status" value="1"/>
</dbReference>
<organism evidence="1">
    <name type="scientific">Arion vulgaris</name>
    <dbReference type="NCBI Taxonomy" id="1028688"/>
    <lineage>
        <taxon>Eukaryota</taxon>
        <taxon>Metazoa</taxon>
        <taxon>Spiralia</taxon>
        <taxon>Lophotrochozoa</taxon>
        <taxon>Mollusca</taxon>
        <taxon>Gastropoda</taxon>
        <taxon>Heterobranchia</taxon>
        <taxon>Euthyneura</taxon>
        <taxon>Panpulmonata</taxon>
        <taxon>Eupulmonata</taxon>
        <taxon>Stylommatophora</taxon>
        <taxon>Helicina</taxon>
        <taxon>Arionoidea</taxon>
        <taxon>Arionidae</taxon>
        <taxon>Arion</taxon>
    </lineage>
</organism>
<feature type="non-terminal residue" evidence="1">
    <location>
        <position position="1"/>
    </location>
</feature>
<gene>
    <name evidence="1" type="primary">ORF11876</name>
</gene>
<evidence type="ECO:0000313" key="1">
    <source>
        <dbReference type="EMBL" id="CEK50868.1"/>
    </source>
</evidence>
<feature type="non-terminal residue" evidence="1">
    <location>
        <position position="124"/>
    </location>
</feature>
<protein>
    <submittedName>
        <fullName evidence="1">Uncharacterized protein</fullName>
    </submittedName>
</protein>
<dbReference type="GO" id="GO:0005929">
    <property type="term" value="C:cilium"/>
    <property type="evidence" value="ECO:0007669"/>
    <property type="project" value="TreeGrafter"/>
</dbReference>
<dbReference type="PANTHER" id="PTHR45912:SF3">
    <property type="entry name" value="CILIA- AND FLAGELLA-ASSOCIATED PROTEIN 47"/>
    <property type="match status" value="1"/>
</dbReference>
<dbReference type="AlphaFoldDB" id="A0A0B6Y442"/>
<sequence>GNWFHGPTSLIAKANTTTQYPLMFKPRKEEDISGRLILTNKRNGDEQVFELIGKGERPLAVYHINLTCGAKATFFHTIKIPNASNKKLTYRAESDLPFINGEQTITVLPHQAGSYTAVITPNRR</sequence>
<dbReference type="EMBL" id="HACG01004003">
    <property type="protein sequence ID" value="CEK50868.1"/>
    <property type="molecule type" value="Transcribed_RNA"/>
</dbReference>
<reference evidence="1" key="1">
    <citation type="submission" date="2014-12" db="EMBL/GenBank/DDBJ databases">
        <title>Insight into the proteome of Arion vulgaris.</title>
        <authorList>
            <person name="Aradska J."/>
            <person name="Bulat T."/>
            <person name="Smidak R."/>
            <person name="Sarate P."/>
            <person name="Gangsoo J."/>
            <person name="Sialana F."/>
            <person name="Bilban M."/>
            <person name="Lubec G."/>
        </authorList>
    </citation>
    <scope>NUCLEOTIDE SEQUENCE</scope>
    <source>
        <tissue evidence="1">Skin</tissue>
    </source>
</reference>
<proteinExistence type="predicted"/>
<accession>A0A0B6Y442</accession>